<dbReference type="PANTHER" id="PTHR36115">
    <property type="entry name" value="PROLINE-RICH ANTIGEN HOMOLOG-RELATED"/>
    <property type="match status" value="1"/>
</dbReference>
<dbReference type="GO" id="GO:0005886">
    <property type="term" value="C:plasma membrane"/>
    <property type="evidence" value="ECO:0007669"/>
    <property type="project" value="UniProtKB-SubCell"/>
</dbReference>
<dbReference type="InterPro" id="IPR010432">
    <property type="entry name" value="RDD"/>
</dbReference>
<dbReference type="PANTHER" id="PTHR36115:SF6">
    <property type="entry name" value="PROLINE-RICH ANTIGEN HOMOLOG"/>
    <property type="match status" value="1"/>
</dbReference>
<name>A0A6N2RLU8_9BACT</name>
<evidence type="ECO:0000256" key="1">
    <source>
        <dbReference type="ARBA" id="ARBA00004651"/>
    </source>
</evidence>
<keyword evidence="3 6" id="KW-0812">Transmembrane</keyword>
<protein>
    <submittedName>
        <fullName evidence="8">RDD family protein</fullName>
    </submittedName>
</protein>
<feature type="transmembrane region" description="Helical" evidence="6">
    <location>
        <begin position="17"/>
        <end position="38"/>
    </location>
</feature>
<feature type="transmembrane region" description="Helical" evidence="6">
    <location>
        <begin position="97"/>
        <end position="118"/>
    </location>
</feature>
<sequence>MAKQKAVIAPVFLRIKAFIIDIFLISMPLLYFTTYAILGSKENFQKNQIAILLVWLVYGIITSLFFSLKAQTPGYKSQEIYLIDIKTGKKIGFFRAFLRYLIFIFGATFLFGILMCFFRKDRLNLHDILTNSTPAKKERIKINKKLHFY</sequence>
<feature type="transmembrane region" description="Helical" evidence="6">
    <location>
        <begin position="50"/>
        <end position="68"/>
    </location>
</feature>
<keyword evidence="4 6" id="KW-1133">Transmembrane helix</keyword>
<evidence type="ECO:0000313" key="8">
    <source>
        <dbReference type="EMBL" id="VYS82333.1"/>
    </source>
</evidence>
<accession>A0A6N2RLU8</accession>
<evidence type="ECO:0000256" key="2">
    <source>
        <dbReference type="ARBA" id="ARBA00022475"/>
    </source>
</evidence>
<keyword evidence="5 6" id="KW-0472">Membrane</keyword>
<evidence type="ECO:0000256" key="6">
    <source>
        <dbReference type="SAM" id="Phobius"/>
    </source>
</evidence>
<dbReference type="InterPro" id="IPR051791">
    <property type="entry name" value="Pra-immunoreactive"/>
</dbReference>
<organism evidence="8">
    <name type="scientific">Campylobacter ureolyticus</name>
    <dbReference type="NCBI Taxonomy" id="827"/>
    <lineage>
        <taxon>Bacteria</taxon>
        <taxon>Pseudomonadati</taxon>
        <taxon>Campylobacterota</taxon>
        <taxon>Epsilonproteobacteria</taxon>
        <taxon>Campylobacterales</taxon>
        <taxon>Campylobacteraceae</taxon>
        <taxon>Campylobacter</taxon>
    </lineage>
</organism>
<feature type="domain" description="RDD" evidence="7">
    <location>
        <begin position="9"/>
        <end position="131"/>
    </location>
</feature>
<dbReference type="RefSeq" id="WP_156846998.1">
    <property type="nucleotide sequence ID" value="NZ_CACRSK010000001.1"/>
</dbReference>
<proteinExistence type="predicted"/>
<evidence type="ECO:0000259" key="7">
    <source>
        <dbReference type="Pfam" id="PF06271"/>
    </source>
</evidence>
<reference evidence="8" key="1">
    <citation type="submission" date="2019-11" db="EMBL/GenBank/DDBJ databases">
        <authorList>
            <person name="Feng L."/>
        </authorList>
    </citation>
    <scope>NUCLEOTIDE SEQUENCE</scope>
    <source>
        <strain evidence="8">CUreolyticusLFYP111</strain>
    </source>
</reference>
<gene>
    <name evidence="8" type="ORF">CULFYP111_00526</name>
</gene>
<dbReference type="AlphaFoldDB" id="A0A6N2RLU8"/>
<comment type="subcellular location">
    <subcellularLocation>
        <location evidence="1">Cell membrane</location>
        <topology evidence="1">Multi-pass membrane protein</topology>
    </subcellularLocation>
</comment>
<dbReference type="EMBL" id="CACRSK010000001">
    <property type="protein sequence ID" value="VYS82333.1"/>
    <property type="molecule type" value="Genomic_DNA"/>
</dbReference>
<dbReference type="Pfam" id="PF06271">
    <property type="entry name" value="RDD"/>
    <property type="match status" value="1"/>
</dbReference>
<keyword evidence="2" id="KW-1003">Cell membrane</keyword>
<evidence type="ECO:0000256" key="4">
    <source>
        <dbReference type="ARBA" id="ARBA00022989"/>
    </source>
</evidence>
<evidence type="ECO:0000256" key="3">
    <source>
        <dbReference type="ARBA" id="ARBA00022692"/>
    </source>
</evidence>
<evidence type="ECO:0000256" key="5">
    <source>
        <dbReference type="ARBA" id="ARBA00023136"/>
    </source>
</evidence>